<keyword evidence="4" id="KW-1185">Reference proteome</keyword>
<dbReference type="EMBL" id="JAANBB010000046">
    <property type="protein sequence ID" value="KAF7553396.1"/>
    <property type="molecule type" value="Genomic_DNA"/>
</dbReference>
<protein>
    <submittedName>
        <fullName evidence="3">Uncharacterized protein</fullName>
    </submittedName>
</protein>
<dbReference type="AlphaFoldDB" id="A0A9P5HIE0"/>
<evidence type="ECO:0000313" key="4">
    <source>
        <dbReference type="Proteomes" id="UP000722485"/>
    </source>
</evidence>
<dbReference type="Proteomes" id="UP000722485">
    <property type="component" value="Unassembled WGS sequence"/>
</dbReference>
<name>A0A9P5HIE0_9HYPO</name>
<evidence type="ECO:0000256" key="1">
    <source>
        <dbReference type="SAM" id="Coils"/>
    </source>
</evidence>
<feature type="compositionally biased region" description="Polar residues" evidence="2">
    <location>
        <begin position="159"/>
        <end position="168"/>
    </location>
</feature>
<proteinExistence type="predicted"/>
<accession>A0A9P5HIE0</accession>
<feature type="coiled-coil region" evidence="1">
    <location>
        <begin position="282"/>
        <end position="309"/>
    </location>
</feature>
<comment type="caution">
    <text evidence="3">The sequence shown here is derived from an EMBL/GenBank/DDBJ whole genome shotgun (WGS) entry which is preliminary data.</text>
</comment>
<gene>
    <name evidence="3" type="ORF">G7Z17_g3634</name>
</gene>
<feature type="compositionally biased region" description="Polar residues" evidence="2">
    <location>
        <begin position="117"/>
        <end position="131"/>
    </location>
</feature>
<feature type="region of interest" description="Disordered" evidence="2">
    <location>
        <begin position="1"/>
        <end position="39"/>
    </location>
</feature>
<feature type="region of interest" description="Disordered" evidence="2">
    <location>
        <begin position="117"/>
        <end position="140"/>
    </location>
</feature>
<evidence type="ECO:0000256" key="2">
    <source>
        <dbReference type="SAM" id="MobiDB-lite"/>
    </source>
</evidence>
<reference evidence="3" key="1">
    <citation type="submission" date="2020-03" db="EMBL/GenBank/DDBJ databases">
        <title>Draft Genome Sequence of Cylindrodendrum hubeiense.</title>
        <authorList>
            <person name="Buettner E."/>
            <person name="Kellner H."/>
        </authorList>
    </citation>
    <scope>NUCLEOTIDE SEQUENCE</scope>
    <source>
        <strain evidence="3">IHI 201604</strain>
    </source>
</reference>
<keyword evidence="1" id="KW-0175">Coiled coil</keyword>
<organism evidence="3 4">
    <name type="scientific">Cylindrodendrum hubeiense</name>
    <dbReference type="NCBI Taxonomy" id="595255"/>
    <lineage>
        <taxon>Eukaryota</taxon>
        <taxon>Fungi</taxon>
        <taxon>Dikarya</taxon>
        <taxon>Ascomycota</taxon>
        <taxon>Pezizomycotina</taxon>
        <taxon>Sordariomycetes</taxon>
        <taxon>Hypocreomycetidae</taxon>
        <taxon>Hypocreales</taxon>
        <taxon>Nectriaceae</taxon>
        <taxon>Cylindrodendrum</taxon>
    </lineage>
</organism>
<feature type="region of interest" description="Disordered" evidence="2">
    <location>
        <begin position="159"/>
        <end position="199"/>
    </location>
</feature>
<evidence type="ECO:0000313" key="3">
    <source>
        <dbReference type="EMBL" id="KAF7553396.1"/>
    </source>
</evidence>
<sequence length="330" mass="35691">MSAASGDRNSRSSGEPAVKRPRLKAPSTRSRRTGTEAVADSITAVVQEATARDGTQNSILNTAPSQPQLGLLDIPPYVPGEPITKSGHRTIRKWHLEAPPITPPASPTLTPIQDASQNRWQAVNTQTSQQAEAADSEGRPHLNQNAALGRAITNEPQTEIAPSTSQAQPRVPALPAPSNADHASTSSATDKQDTVSRSIRQRKSKFTTLATDVDSALRTLYCELETTSVLRGRVSDLESQLSQQRQELNIRQNELLLARKMADMARVSTGEITKLRAEAAGKKAAVEEADALRAEKQTLEKELEASRTQLSIVTQSFQELKKKLSALIGD</sequence>
<dbReference type="OrthoDB" id="336088at2759"/>